<keyword evidence="2" id="KW-1185">Reference proteome</keyword>
<proteinExistence type="predicted"/>
<dbReference type="Proteomes" id="UP001165060">
    <property type="component" value="Unassembled WGS sequence"/>
</dbReference>
<gene>
    <name evidence="1" type="ORF">TeGR_g13844</name>
</gene>
<name>A0ABQ6N938_9STRA</name>
<evidence type="ECO:0000313" key="2">
    <source>
        <dbReference type="Proteomes" id="UP001165060"/>
    </source>
</evidence>
<reference evidence="1 2" key="1">
    <citation type="journal article" date="2023" name="Commun. Biol.">
        <title>Genome analysis of Parmales, the sister group of diatoms, reveals the evolutionary specialization of diatoms from phago-mixotrophs to photoautotrophs.</title>
        <authorList>
            <person name="Ban H."/>
            <person name="Sato S."/>
            <person name="Yoshikawa S."/>
            <person name="Yamada K."/>
            <person name="Nakamura Y."/>
            <person name="Ichinomiya M."/>
            <person name="Sato N."/>
            <person name="Blanc-Mathieu R."/>
            <person name="Endo H."/>
            <person name="Kuwata A."/>
            <person name="Ogata H."/>
        </authorList>
    </citation>
    <scope>NUCLEOTIDE SEQUENCE [LARGE SCALE GENOMIC DNA]</scope>
</reference>
<evidence type="ECO:0000313" key="1">
    <source>
        <dbReference type="EMBL" id="GMI42970.1"/>
    </source>
</evidence>
<organism evidence="1 2">
    <name type="scientific">Tetraparma gracilis</name>
    <dbReference type="NCBI Taxonomy" id="2962635"/>
    <lineage>
        <taxon>Eukaryota</taxon>
        <taxon>Sar</taxon>
        <taxon>Stramenopiles</taxon>
        <taxon>Ochrophyta</taxon>
        <taxon>Bolidophyceae</taxon>
        <taxon>Parmales</taxon>
        <taxon>Triparmaceae</taxon>
        <taxon>Tetraparma</taxon>
    </lineage>
</organism>
<protein>
    <submittedName>
        <fullName evidence="1">Uncharacterized protein</fullName>
    </submittedName>
</protein>
<feature type="non-terminal residue" evidence="1">
    <location>
        <position position="1"/>
    </location>
</feature>
<accession>A0ABQ6N938</accession>
<sequence length="2406" mass="247103">VTGTSPFVVTITRSGGAEVVASTAVSFTIAGVTNQKYAGASGVFGSNFKTTLAAGNEIDVATTLPPSVTFVASTFNNVVPTTAGGPWVVTVTRDGTGTATAAATVVQLAFSSVTNRQWSGSSGVIGTAFSTRLADGTTLIDDAPAMPVAVTWTPAGFVSSSLSLPSLVAGTVQDLIIGWTSTNPGHIKMVLPSSFVDVSISATSGAITGIDGGFTFAVTGGGVTDWTVTMSRDGTGTMLPANQVVSFRVSSVTNQQHEGDSGVFASIQTMRATSELIDEDTSLSSVVFTPSGFAAGPTVVPNSLIVGATTTLALSFTTGNIWPVDGKLELSLPDTFTDVDITDVTIDSNCNGGFAISQTGTATTLDTGWKSAGGPFTVVLTRDGTGTAVNAGVAVELSLSSVVNQNFEGATNIYPVFKTLLADGTTAIDEASAEADAIGTQPASSTISPADVSPSLTLSTLVVGETADLTVDFVATTPLPVDAVIVFSVPDTFTHVDISSLAITSGVDGDFTIAQTPLASATTYDADTSSLKDAGGPWEVTLTRDGTGTVVAAGTQVVLVLTSVVNQQFEGGSGIFSRFTTLTTGSAAVIADASSETDSIGTQAPSLSWTPAALSPVFTLASYVAGATTDMTLDFTLSTSWPAHGKLSFELPDTFTNFVNTAATCSLGCDGDFSFSATATNTVVFDSTLKTSGGPFVVDMSRHGTTSVIAAGTRINIVVSSVINQQHEGSSGEFPVFTTLTAAGEVIDEASNEADSIGTVASAITFTPSTVSPVITPVSTIAGATTQLTLDWTTTNPLPSDGVIVFTIPDTFAAVAAASVAITSGIDGTFAVAQAGTATTYDTTLKTAGGPWTVTLTRQDDGAVVDANTQVVIVLSDVINQQHEGPSTAFPLFKTLLADGTTTIDEASSESDAIGTIAPEIAFTPAAVAPVFAPVSLIVGEETDLTITFTVTNPLEIDSVIEFTIPDSFQNVDASAIAITSGMDGGLTIAAQAPLAAATTFTNTWKTGGGPWTVTLTRNGDGAIVASGTEVILVLTSVVNRGWEGSSGTFPMFKTLLYDGTTAIDEASSEADNVGTLGPAVTWTPAPFEPTVTLTSVVTGEVTTVSLSLPLTNALPTDAVIEVVFPVTFSDATMTGVAITSGMDGGVSVTQSPAAASTVFDNTWKTSGGPWTVTITRDDTGSVVAKGDTVVLELTDVKNRQWEGGSGVFPLVQTLLTDGTTRIDLADASVGVQPPEEVWTPQGFSPVLTPNSLVAGEESALEIDFVVTNPWPVDGLLEIVIPSSFTQVDAQSVSIVSGVDGAFTVTQTPAAAATVFDSTWKTAGGDWTVVIARDGLGSVVAEGTRVVIELSTVTAMQFEGGSGVFPTVKTLYVGGTLAIDEASGEADNLGTVAPEVVFTPQAFAPVLTPVSVVTGETTDLTIDFTVTNPWPVDGVLSLTIPATFADVDATSVAITSGCDGAFTVAQAPAAADTVYDNTWKTGGGPWVVELIRDGSGTVVAEGTQVVLVLSSVVNRQHEGASGEFPEIKTLLADGVTAIDESSGEADSIGTVPPEIVWTPQAFAPVLTPVTLVAGEVTDLTIEFTVTNPWPADGQFEFILPDSFTNCDAQSVAITSGVDGTFTVAQTGVASTFTSTQKDAGGEWTVTISRAGDGAVVAAGDNVVIVLSTVTNMQFEGSSGEFPSARTLTAAGEAIDEASGEADSIGTVPPAVVITPSSFNAVVSSIVPQSLVAGDTGLAALEFQTQNPLPVDAHIIFEVPATFTNLDVTSTAVVAVAGIDGGFTITQDVAASSTVFDNTLKTSGGPWVVTIARNGDGAIVPEETTVQLTFGDVANQQHEGGSGIFTMLKTTLGDGTTAIDETSTEADAIGEDVPEVVFTPSYWSSSQVPTVTPQSLIAGDVTDYDVVFRVQNPLPVDAVIEVEFPSTFADVSTGGAVVINEGIDGGFAVVTTTANPSVFDNGLKMSGGTWTVQIQRDGTGTVVAEGVQVSVSVTDCTNQMHEGVSGDFVLIKTLLADGSTAIDESSAEADATGTLPPSVTWVPATLLDFRARPDFLVADLNSTFSFAMELKNPLPVDGVISLEIPDTFQQVDPNPGSNSVLETDMDGTYTVEVVGPAGGFFTVLVRRAGDGTVVTQAAGLSFQINKVVNQAAIGNTGGYRMTTFLNDETTRVDVGDSHSIFIDKQVTNVGVGFGSSSLAVLGQPKKWFFHGYGLNALDEIKWVHNSASEDDHCQDGFVSKYGPHEAAGASPNSAGVSVGLVASGVADAATEFDVLFVQENSEANGPFKLCYKFHNETGPGLGGDFADSGSGVVPWKLYAGMEVEVREFYEIVAANEGALDEAVAHREKTLSARGFGVADGDQVRWIESGLNCSEQVASQVSYEDNEWWAGDAVADRVRDCFGVRCYE</sequence>
<comment type="caution">
    <text evidence="1">The sequence shown here is derived from an EMBL/GenBank/DDBJ whole genome shotgun (WGS) entry which is preliminary data.</text>
</comment>
<dbReference type="EMBL" id="BRYB01001103">
    <property type="protein sequence ID" value="GMI42970.1"/>
    <property type="molecule type" value="Genomic_DNA"/>
</dbReference>